<gene>
    <name evidence="3" type="ORF">DENOEST_1438</name>
</gene>
<dbReference type="PANTHER" id="PTHR43734:SF1">
    <property type="entry name" value="PHYTOENE DESATURASE"/>
    <property type="match status" value="1"/>
</dbReference>
<dbReference type="KEGG" id="doe:DENOEST_1438"/>
<sequence length="487" mass="52089">MEQFDVIVVGAGLGGASCGALLAQGGKRVLLLEQNPNAGGKGMTLQRNGYTYAAWVVVSAPAVDSMHERLLRRLGLTERVQLVSMGASDSLYQSSQGAFRLMPRGDGSSLDPTVLLDWLEVPAEQRMAVMGTIMSLLSLTPAQIDALEGMSFAQWLAPQALPPAVHAFLVSLMCDLMYMVPVDTLCAAEAIHGLQSMFQRGGGLFCVGGFGAMAEALCQKVRECGGEVRMGCKVEQLIVEAGRVVGVRTEQGDFRGSAVVSNVGIQPTALKLLAEEPLAAPLREKVRQLKPSIGMMGTRYFLREPLVDVPYGVIFSAESPWTQARFEAACAGRESKRGVIFFEAPSVYDPAAAPDGRQVLLTGYWCPADPNLDEAELAQWREAHEAVMWAAYPRLESLIDDREFYTARDVSRLTRDTVMTGQGGECIGLGQTVGQCGSGKPSIDSGIPGLYFVGCDAGGRGVGTQQAVASGMAVAEHLMDYPCRIPV</sequence>
<dbReference type="InterPro" id="IPR036188">
    <property type="entry name" value="FAD/NAD-bd_sf"/>
</dbReference>
<proteinExistence type="inferred from homology"/>
<evidence type="ECO:0000256" key="1">
    <source>
        <dbReference type="ARBA" id="ARBA00006046"/>
    </source>
</evidence>
<dbReference type="Gene3D" id="3.50.50.60">
    <property type="entry name" value="FAD/NAD(P)-binding domain"/>
    <property type="match status" value="1"/>
</dbReference>
<dbReference type="EMBL" id="LR778301">
    <property type="protein sequence ID" value="CAB1368603.1"/>
    <property type="molecule type" value="Genomic_DNA"/>
</dbReference>
<dbReference type="InterPro" id="IPR002937">
    <property type="entry name" value="Amino_oxidase"/>
</dbReference>
<dbReference type="Proteomes" id="UP000515733">
    <property type="component" value="Chromosome"/>
</dbReference>
<evidence type="ECO:0000259" key="2">
    <source>
        <dbReference type="Pfam" id="PF01593"/>
    </source>
</evidence>
<dbReference type="SUPFAM" id="SSF51905">
    <property type="entry name" value="FAD/NAD(P)-binding domain"/>
    <property type="match status" value="1"/>
</dbReference>
<organism evidence="3 4">
    <name type="scientific">Denitratisoma oestradiolicum</name>
    <dbReference type="NCBI Taxonomy" id="311182"/>
    <lineage>
        <taxon>Bacteria</taxon>
        <taxon>Pseudomonadati</taxon>
        <taxon>Pseudomonadota</taxon>
        <taxon>Betaproteobacteria</taxon>
        <taxon>Nitrosomonadales</taxon>
        <taxon>Sterolibacteriaceae</taxon>
        <taxon>Denitratisoma</taxon>
    </lineage>
</organism>
<name>A0A6S6XWI1_9PROT</name>
<keyword evidence="4" id="KW-1185">Reference proteome</keyword>
<dbReference type="OrthoDB" id="8562916at2"/>
<dbReference type="Gene3D" id="3.90.660.50">
    <property type="match status" value="1"/>
</dbReference>
<feature type="domain" description="Amine oxidase" evidence="2">
    <location>
        <begin position="17"/>
        <end position="478"/>
    </location>
</feature>
<dbReference type="AlphaFoldDB" id="A0A6S6XWI1"/>
<evidence type="ECO:0000313" key="3">
    <source>
        <dbReference type="EMBL" id="CAB1368603.1"/>
    </source>
</evidence>
<dbReference type="Pfam" id="PF01593">
    <property type="entry name" value="Amino_oxidase"/>
    <property type="match status" value="1"/>
</dbReference>
<protein>
    <submittedName>
        <fullName evidence="3">Putative Similar to phytoene dehydrogenase</fullName>
    </submittedName>
</protein>
<dbReference type="GO" id="GO:0016491">
    <property type="term" value="F:oxidoreductase activity"/>
    <property type="evidence" value="ECO:0007669"/>
    <property type="project" value="InterPro"/>
</dbReference>
<dbReference type="PANTHER" id="PTHR43734">
    <property type="entry name" value="PHYTOENE DESATURASE"/>
    <property type="match status" value="1"/>
</dbReference>
<evidence type="ECO:0000313" key="4">
    <source>
        <dbReference type="Proteomes" id="UP000515733"/>
    </source>
</evidence>
<reference evidence="3 4" key="1">
    <citation type="submission" date="2020-03" db="EMBL/GenBank/DDBJ databases">
        <authorList>
            <consortium name="Genoscope - CEA"/>
            <person name="William W."/>
        </authorList>
    </citation>
    <scope>NUCLEOTIDE SEQUENCE [LARGE SCALE GENOMIC DNA]</scope>
    <source>
        <strain evidence="4">DSM 16959</strain>
    </source>
</reference>
<comment type="similarity">
    <text evidence="1">Belongs to the carotenoid/retinoid oxidoreductase family.</text>
</comment>
<dbReference type="RefSeq" id="WP_145769705.1">
    <property type="nucleotide sequence ID" value="NZ_LR778301.1"/>
</dbReference>
<accession>A0A6S6XWI1</accession>